<evidence type="ECO:0000313" key="3">
    <source>
        <dbReference type="EMBL" id="QJE74395.1"/>
    </source>
</evidence>
<evidence type="ECO:0000256" key="2">
    <source>
        <dbReference type="RuleBase" id="RU362080"/>
    </source>
</evidence>
<comment type="similarity">
    <text evidence="1 2">Belongs to the phD/YefM antitoxin family.</text>
</comment>
<evidence type="ECO:0000256" key="1">
    <source>
        <dbReference type="ARBA" id="ARBA00009981"/>
    </source>
</evidence>
<proteinExistence type="inferred from homology"/>
<sequence>MPDAFISATDANRSFSRLLRSVEDGAQVTITKDGKPVAVMVPASAVPDLVAEAARTRMLEMLQKGMAFHYDGKLDRDALHSR</sequence>
<keyword evidence="4" id="KW-1185">Reference proteome</keyword>
<dbReference type="Pfam" id="PF02604">
    <property type="entry name" value="PhdYeFM_antitox"/>
    <property type="match status" value="1"/>
</dbReference>
<reference evidence="3" key="1">
    <citation type="submission" date="2020-04" db="EMBL/GenBank/DDBJ databases">
        <title>A desert anoxygenic phototrophic bacterium fixes CO2 using RubisCO under aerobic conditions.</title>
        <authorList>
            <person name="Tang K."/>
        </authorList>
    </citation>
    <scope>NUCLEOTIDE SEQUENCE [LARGE SCALE GENOMIC DNA]</scope>
    <source>
        <strain evidence="3">MIMtkB3</strain>
    </source>
</reference>
<dbReference type="KEGG" id="acru:HHL28_16105"/>
<dbReference type="SUPFAM" id="SSF143120">
    <property type="entry name" value="YefM-like"/>
    <property type="match status" value="1"/>
</dbReference>
<gene>
    <name evidence="3" type="ORF">HHL28_16105</name>
</gene>
<dbReference type="InterPro" id="IPR036165">
    <property type="entry name" value="YefM-like_sf"/>
</dbReference>
<protein>
    <recommendedName>
        <fullName evidence="2">Antitoxin</fullName>
    </recommendedName>
</protein>
<comment type="function">
    <text evidence="2">Antitoxin component of a type II toxin-antitoxin (TA) system.</text>
</comment>
<evidence type="ECO:0000313" key="4">
    <source>
        <dbReference type="Proteomes" id="UP000501891"/>
    </source>
</evidence>
<dbReference type="InterPro" id="IPR006442">
    <property type="entry name" value="Antitoxin_Phd/YefM"/>
</dbReference>
<dbReference type="Gene3D" id="3.40.1620.10">
    <property type="entry name" value="YefM-like domain"/>
    <property type="match status" value="1"/>
</dbReference>
<dbReference type="EMBL" id="CP051775">
    <property type="protein sequence ID" value="QJE74395.1"/>
    <property type="molecule type" value="Genomic_DNA"/>
</dbReference>
<dbReference type="AlphaFoldDB" id="A0A858RAA6"/>
<name>A0A858RAA6_9PROT</name>
<dbReference type="NCBIfam" id="TIGR01552">
    <property type="entry name" value="phd_fam"/>
    <property type="match status" value="1"/>
</dbReference>
<organism evidence="3 4">
    <name type="scientific">Aerophototrophica crusticola</name>
    <dbReference type="NCBI Taxonomy" id="1709002"/>
    <lineage>
        <taxon>Bacteria</taxon>
        <taxon>Pseudomonadati</taxon>
        <taxon>Pseudomonadota</taxon>
        <taxon>Alphaproteobacteria</taxon>
        <taxon>Rhodospirillales</taxon>
        <taxon>Rhodospirillaceae</taxon>
        <taxon>Aerophototrophica</taxon>
    </lineage>
</organism>
<accession>A0A858RAA6</accession>
<dbReference type="Proteomes" id="UP000501891">
    <property type="component" value="Chromosome"/>
</dbReference>